<organism evidence="3">
    <name type="scientific">Desulfacinum infernum</name>
    <dbReference type="NCBI Taxonomy" id="35837"/>
    <lineage>
        <taxon>Bacteria</taxon>
        <taxon>Pseudomonadati</taxon>
        <taxon>Thermodesulfobacteriota</taxon>
        <taxon>Syntrophobacteria</taxon>
        <taxon>Syntrophobacterales</taxon>
        <taxon>Syntrophobacteraceae</taxon>
        <taxon>Desulfacinum</taxon>
    </lineage>
</organism>
<reference evidence="3" key="1">
    <citation type="journal article" date="2020" name="mSystems">
        <title>Genome- and Community-Level Interaction Insights into Carbon Utilization and Element Cycling Functions of Hydrothermarchaeota in Hydrothermal Sediment.</title>
        <authorList>
            <person name="Zhou Z."/>
            <person name="Liu Y."/>
            <person name="Xu W."/>
            <person name="Pan J."/>
            <person name="Luo Z.H."/>
            <person name="Li M."/>
        </authorList>
    </citation>
    <scope>NUCLEOTIDE SEQUENCE [LARGE SCALE GENOMIC DNA]</scope>
    <source>
        <strain evidence="3">SpSt-456</strain>
    </source>
</reference>
<dbReference type="InterPro" id="IPR036761">
    <property type="entry name" value="TTHA0802/YceI-like_sf"/>
</dbReference>
<keyword evidence="1" id="KW-0732">Signal</keyword>
<dbReference type="AlphaFoldDB" id="A0A831ZXF0"/>
<evidence type="ECO:0000256" key="1">
    <source>
        <dbReference type="SAM" id="SignalP"/>
    </source>
</evidence>
<dbReference type="PANTHER" id="PTHR34406">
    <property type="entry name" value="PROTEIN YCEI"/>
    <property type="match status" value="1"/>
</dbReference>
<proteinExistence type="predicted"/>
<gene>
    <name evidence="3" type="ORF">ENS06_00195</name>
</gene>
<sequence>MRKMTMFVAIAWILTVGAGMGWPQDTPWTFDPAHTSVTFTIQHILAKVVGTFDDIQGKVVFDPAHPEKGSLEVSIPVGSINTRVAQRDDHLRSPDFFDAAKYPVMTFVSREIRPGQEPGRFIARGVLTIKNVSRPLDLPFAFLGIRPDPFDPKREIAGFEAHVSLDRLEFGVGNGEFFRKGLIGKDVDVSIYVEMEREKSPSN</sequence>
<protein>
    <submittedName>
        <fullName evidence="3">Polyisoprenoid-binding protein</fullName>
    </submittedName>
</protein>
<feature type="chain" id="PRO_5032728263" evidence="1">
    <location>
        <begin position="19"/>
        <end position="203"/>
    </location>
</feature>
<dbReference type="PANTHER" id="PTHR34406:SF1">
    <property type="entry name" value="PROTEIN YCEI"/>
    <property type="match status" value="1"/>
</dbReference>
<dbReference type="EMBL" id="DSTK01000003">
    <property type="protein sequence ID" value="HFK95728.1"/>
    <property type="molecule type" value="Genomic_DNA"/>
</dbReference>
<name>A0A831ZXF0_9BACT</name>
<accession>A0A831ZXF0</accession>
<dbReference type="InterPro" id="IPR007372">
    <property type="entry name" value="Lipid/polyisoprenoid-bd_YceI"/>
</dbReference>
<dbReference type="Gene3D" id="2.40.128.110">
    <property type="entry name" value="Lipid/polyisoprenoid-binding, YceI-like"/>
    <property type="match status" value="1"/>
</dbReference>
<evidence type="ECO:0000313" key="3">
    <source>
        <dbReference type="EMBL" id="HFK95728.1"/>
    </source>
</evidence>
<evidence type="ECO:0000259" key="2">
    <source>
        <dbReference type="SMART" id="SM00867"/>
    </source>
</evidence>
<feature type="domain" description="Lipid/polyisoprenoid-binding YceI-like" evidence="2">
    <location>
        <begin position="27"/>
        <end position="196"/>
    </location>
</feature>
<feature type="signal peptide" evidence="1">
    <location>
        <begin position="1"/>
        <end position="18"/>
    </location>
</feature>
<dbReference type="SMART" id="SM00867">
    <property type="entry name" value="YceI"/>
    <property type="match status" value="1"/>
</dbReference>
<dbReference type="Pfam" id="PF04264">
    <property type="entry name" value="YceI"/>
    <property type="match status" value="1"/>
</dbReference>
<dbReference type="SUPFAM" id="SSF101874">
    <property type="entry name" value="YceI-like"/>
    <property type="match status" value="1"/>
</dbReference>
<comment type="caution">
    <text evidence="3">The sequence shown here is derived from an EMBL/GenBank/DDBJ whole genome shotgun (WGS) entry which is preliminary data.</text>
</comment>